<feature type="domain" description="Receptor ligand binding region" evidence="5">
    <location>
        <begin position="37"/>
        <end position="156"/>
    </location>
</feature>
<dbReference type="Proteomes" id="UP000034805">
    <property type="component" value="Unassembled WGS sequence"/>
</dbReference>
<comment type="subcellular location">
    <subcellularLocation>
        <location evidence="1">Membrane</location>
    </subcellularLocation>
</comment>
<comment type="caution">
    <text evidence="6">The sequence shown here is derived from an EMBL/GenBank/DDBJ whole genome shotgun (WGS) entry which is preliminary data.</text>
</comment>
<sequence length="336" mass="36494">MNGCANNVGDCRGRLDVQTTKSLCSLPDLRQESGSIFLQFSCSAELQLQVIFELMEEYDWTSFSVVSTRHHGYQDFLAIIEGITDGSFIGWERRSVVMLNLTDDPGGARARRQLKENEAQVRLLYCSQEEAELVFKAAWAAGQAGPSHMWFTVGPALAGLGLEGLPKAILTVRPQGWRDEPRRRIAKGVSVLAHGAVALRKDYGSLESGFTDDVLRCCAALLALFACLRYFSNITLGGRDYSFNSDGYLANPYMDVISHSPGKGWEEILQLHSSIGKVESVKMAITAEGALLSAQPLLDEALHILLEIVLALSPTALQAVPSPVVPVSIGNPAGNP</sequence>
<dbReference type="SUPFAM" id="SSF53822">
    <property type="entry name" value="Periplasmic binding protein-like I"/>
    <property type="match status" value="1"/>
</dbReference>
<protein>
    <recommendedName>
        <fullName evidence="5">Receptor ligand binding region domain-containing protein</fullName>
    </recommendedName>
</protein>
<dbReference type="InterPro" id="IPR001828">
    <property type="entry name" value="ANF_lig-bd_rcpt"/>
</dbReference>
<keyword evidence="4" id="KW-0472">Membrane</keyword>
<evidence type="ECO:0000256" key="3">
    <source>
        <dbReference type="ARBA" id="ARBA00022989"/>
    </source>
</evidence>
<evidence type="ECO:0000256" key="1">
    <source>
        <dbReference type="ARBA" id="ARBA00004370"/>
    </source>
</evidence>
<name>A0A0P7V2N7_SCLFO</name>
<dbReference type="InterPro" id="IPR028082">
    <property type="entry name" value="Peripla_BP_I"/>
</dbReference>
<keyword evidence="3" id="KW-1133">Transmembrane helix</keyword>
<dbReference type="Pfam" id="PF01094">
    <property type="entry name" value="ANF_receptor"/>
    <property type="match status" value="1"/>
</dbReference>
<dbReference type="EMBL" id="JARO02005509">
    <property type="protein sequence ID" value="KPP66671.1"/>
    <property type="molecule type" value="Genomic_DNA"/>
</dbReference>
<dbReference type="GO" id="GO:0016020">
    <property type="term" value="C:membrane"/>
    <property type="evidence" value="ECO:0007669"/>
    <property type="project" value="UniProtKB-SubCell"/>
</dbReference>
<accession>A0A0P7V2N7</accession>
<gene>
    <name evidence="6" type="ORF">Z043_114801</name>
</gene>
<evidence type="ECO:0000256" key="4">
    <source>
        <dbReference type="ARBA" id="ARBA00023136"/>
    </source>
</evidence>
<proteinExistence type="predicted"/>
<organism evidence="6 7">
    <name type="scientific">Scleropages formosus</name>
    <name type="common">Asian bonytongue</name>
    <name type="synonym">Osteoglossum formosum</name>
    <dbReference type="NCBI Taxonomy" id="113540"/>
    <lineage>
        <taxon>Eukaryota</taxon>
        <taxon>Metazoa</taxon>
        <taxon>Chordata</taxon>
        <taxon>Craniata</taxon>
        <taxon>Vertebrata</taxon>
        <taxon>Euteleostomi</taxon>
        <taxon>Actinopterygii</taxon>
        <taxon>Neopterygii</taxon>
        <taxon>Teleostei</taxon>
        <taxon>Osteoglossocephala</taxon>
        <taxon>Osteoglossomorpha</taxon>
        <taxon>Osteoglossiformes</taxon>
        <taxon>Osteoglossidae</taxon>
        <taxon>Scleropages</taxon>
    </lineage>
</organism>
<evidence type="ECO:0000256" key="2">
    <source>
        <dbReference type="ARBA" id="ARBA00022692"/>
    </source>
</evidence>
<reference evidence="6 7" key="1">
    <citation type="submission" date="2015-08" db="EMBL/GenBank/DDBJ databases">
        <title>The genome of the Asian arowana (Scleropages formosus).</title>
        <authorList>
            <person name="Tan M.H."/>
            <person name="Gan H.M."/>
            <person name="Croft L.J."/>
            <person name="Austin C.M."/>
        </authorList>
    </citation>
    <scope>NUCLEOTIDE SEQUENCE [LARGE SCALE GENOMIC DNA]</scope>
    <source>
        <strain evidence="6">Aro1</strain>
    </source>
</reference>
<keyword evidence="2" id="KW-0812">Transmembrane</keyword>
<evidence type="ECO:0000313" key="6">
    <source>
        <dbReference type="EMBL" id="KPP66671.1"/>
    </source>
</evidence>
<dbReference type="Gene3D" id="3.40.50.2300">
    <property type="match status" value="2"/>
</dbReference>
<dbReference type="AlphaFoldDB" id="A0A0P7V2N7"/>
<dbReference type="FunFam" id="3.40.50.2300:FF:000020">
    <property type="entry name" value="Glutamate receptor ionotropic, NMDA 2B, putative"/>
    <property type="match status" value="1"/>
</dbReference>
<evidence type="ECO:0000313" key="7">
    <source>
        <dbReference type="Proteomes" id="UP000034805"/>
    </source>
</evidence>
<evidence type="ECO:0000259" key="5">
    <source>
        <dbReference type="Pfam" id="PF01094"/>
    </source>
</evidence>